<reference evidence="14" key="1">
    <citation type="submission" date="2018-05" db="EMBL/GenBank/DDBJ databases">
        <title>Ignatzschineria dubaiensis sp. nov., isolated from necrotic foot tissues of dromedaries (Camelus dromedarius) and associated maggots in Dubai, United Arab Emirates.</title>
        <authorList>
            <person name="Tsang C.C."/>
            <person name="Tang J.Y.M."/>
            <person name="Fong J.Y.H."/>
            <person name="Kinne J."/>
            <person name="Lee H.H."/>
            <person name="Joseph M."/>
            <person name="Jose S."/>
            <person name="Schuster R.K."/>
            <person name="Tang Y."/>
            <person name="Sivakumar S."/>
            <person name="Chen J.H.K."/>
            <person name="Teng J.L.L."/>
            <person name="Lau S.K.P."/>
            <person name="Wernery U."/>
            <person name="Woo P.C.Y."/>
        </authorList>
    </citation>
    <scope>NUCLEOTIDE SEQUENCE [LARGE SCALE GENOMIC DNA]</scope>
    <source>
        <strain evidence="14">KCTC 22644</strain>
    </source>
</reference>
<dbReference type="Proteomes" id="UP000245020">
    <property type="component" value="Unassembled WGS sequence"/>
</dbReference>
<sequence>MIKETLLIEIGTEELPPRALNNLSNAFKEGIAAELKAKKLGFSEIKAYATPRRLALVISDLDSEQADYVSERRGPAVQAAMKDGEPTPALQGFARSCGVTVEQLTVLGTDKGAWYTYKEEVKGQSLAALLPAMIEKALKGLPIPKRMRWAGHDFEFVRPVRWVVVMYGDQVLETKIFGIDAGNESRGHRFHTSAPIAIPHAKEYESTMEQQGHIVPDFAKRKALIEADIQKVTASIGTPIVNEGLLDEVTALVEHPKAMIGSFETHFLEVPQEALIIAMEDHQRYFPIVDKNGKLVDKFCFISNIESSEPQAVIDGNERVIRPRFADAEFFWNEDRKKPLESYLAHLESVVFQTKLGSQADKIRRVATLSEAIAKMIGADEALVARAARLNKADLISDMVQEFPELQGTMARYYALDQNENPIVADSLEQVYWPRFAGDRLPESKEAQALGLAERLDTIVGIFSIGEIPTGSRDPYGLRRNALAVLRILIEKELNLDLLKLIEISAATMPKAIEADKSVMTIFTYIFDRLRAYSADLGVSSDVFASISELKLTNPLDIYHRLLAVAAFKALPEAGSLIETNKRIHNILENNKEEAVATDVSEALLENESEKLLFKATELLKGEIASLVAAKDYRAILEQLANLAAPLARFFEDTMVMAEDRDVRHNRIALLTEIRDDFETVADISKLQL</sequence>
<dbReference type="Pfam" id="PF05746">
    <property type="entry name" value="DALR_1"/>
    <property type="match status" value="1"/>
</dbReference>
<evidence type="ECO:0000256" key="10">
    <source>
        <dbReference type="ARBA" id="ARBA00047937"/>
    </source>
</evidence>
<comment type="similarity">
    <text evidence="2 11">Belongs to the class-II aminoacyl-tRNA synthetase family.</text>
</comment>
<comment type="caution">
    <text evidence="13">The sequence shown here is derived from an EMBL/GenBank/DDBJ whole genome shotgun (WGS) entry which is preliminary data.</text>
</comment>
<dbReference type="InterPro" id="IPR008909">
    <property type="entry name" value="DALR_anticod-bd"/>
</dbReference>
<comment type="catalytic activity">
    <reaction evidence="10 11">
        <text>tRNA(Gly) + glycine + ATP = glycyl-tRNA(Gly) + AMP + diphosphate</text>
        <dbReference type="Rhea" id="RHEA:16013"/>
        <dbReference type="Rhea" id="RHEA-COMP:9664"/>
        <dbReference type="Rhea" id="RHEA-COMP:9683"/>
        <dbReference type="ChEBI" id="CHEBI:30616"/>
        <dbReference type="ChEBI" id="CHEBI:33019"/>
        <dbReference type="ChEBI" id="CHEBI:57305"/>
        <dbReference type="ChEBI" id="CHEBI:78442"/>
        <dbReference type="ChEBI" id="CHEBI:78522"/>
        <dbReference type="ChEBI" id="CHEBI:456215"/>
        <dbReference type="EC" id="6.1.1.14"/>
    </reaction>
</comment>
<dbReference type="GO" id="GO:0006420">
    <property type="term" value="P:arginyl-tRNA aminoacylation"/>
    <property type="evidence" value="ECO:0007669"/>
    <property type="project" value="InterPro"/>
</dbReference>
<dbReference type="AlphaFoldDB" id="A0A2U2AHB9"/>
<dbReference type="InterPro" id="IPR015944">
    <property type="entry name" value="Gly-tRNA-synth_bsu"/>
</dbReference>
<keyword evidence="14" id="KW-1185">Reference proteome</keyword>
<dbReference type="RefSeq" id="WP_109188654.1">
    <property type="nucleotide sequence ID" value="NZ_BMYA01000001.1"/>
</dbReference>
<dbReference type="GO" id="GO:0005524">
    <property type="term" value="F:ATP binding"/>
    <property type="evidence" value="ECO:0007669"/>
    <property type="project" value="UniProtKB-UniRule"/>
</dbReference>
<evidence type="ECO:0000256" key="9">
    <source>
        <dbReference type="ARBA" id="ARBA00023146"/>
    </source>
</evidence>
<dbReference type="EC" id="6.1.1.14" evidence="11"/>
<evidence type="ECO:0000256" key="8">
    <source>
        <dbReference type="ARBA" id="ARBA00022917"/>
    </source>
</evidence>
<dbReference type="PROSITE" id="PS50861">
    <property type="entry name" value="AA_TRNA_LIGASE_II_GLYAB"/>
    <property type="match status" value="1"/>
</dbReference>
<keyword evidence="7 11" id="KW-0067">ATP-binding</keyword>
<keyword evidence="6 11" id="KW-0547">Nucleotide-binding</keyword>
<evidence type="ECO:0000256" key="7">
    <source>
        <dbReference type="ARBA" id="ARBA00022840"/>
    </source>
</evidence>
<comment type="subcellular location">
    <subcellularLocation>
        <location evidence="1 11">Cytoplasm</location>
    </subcellularLocation>
</comment>
<organism evidence="13 14">
    <name type="scientific">Ignatzschineria ureiclastica</name>
    <dbReference type="NCBI Taxonomy" id="472582"/>
    <lineage>
        <taxon>Bacteria</taxon>
        <taxon>Pseudomonadati</taxon>
        <taxon>Pseudomonadota</taxon>
        <taxon>Gammaproteobacteria</taxon>
        <taxon>Cardiobacteriales</taxon>
        <taxon>Ignatzschineriaceae</taxon>
        <taxon>Ignatzschineria</taxon>
    </lineage>
</organism>
<gene>
    <name evidence="11" type="primary">glyS</name>
    <name evidence="13" type="ORF">DC083_02395</name>
</gene>
<dbReference type="OrthoDB" id="9775440at2"/>
<dbReference type="PANTHER" id="PTHR30075">
    <property type="entry name" value="GLYCYL-TRNA SYNTHETASE"/>
    <property type="match status" value="1"/>
</dbReference>
<evidence type="ECO:0000313" key="14">
    <source>
        <dbReference type="Proteomes" id="UP000245020"/>
    </source>
</evidence>
<evidence type="ECO:0000259" key="12">
    <source>
        <dbReference type="SMART" id="SM00836"/>
    </source>
</evidence>
<evidence type="ECO:0000256" key="11">
    <source>
        <dbReference type="HAMAP-Rule" id="MF_00255"/>
    </source>
</evidence>
<accession>A0A2U2AHB9</accession>
<dbReference type="GO" id="GO:0006426">
    <property type="term" value="P:glycyl-tRNA aminoacylation"/>
    <property type="evidence" value="ECO:0007669"/>
    <property type="project" value="UniProtKB-UniRule"/>
</dbReference>
<protein>
    <recommendedName>
        <fullName evidence="11">Glycine--tRNA ligase beta subunit</fullName>
        <ecNumber evidence="11">6.1.1.14</ecNumber>
    </recommendedName>
    <alternativeName>
        <fullName evidence="11">Glycyl-tRNA synthetase beta subunit</fullName>
        <shortName evidence="11">GlyRS</shortName>
    </alternativeName>
</protein>
<dbReference type="EMBL" id="QEWQ01000001">
    <property type="protein sequence ID" value="PWD82054.1"/>
    <property type="molecule type" value="Genomic_DNA"/>
</dbReference>
<evidence type="ECO:0000256" key="2">
    <source>
        <dbReference type="ARBA" id="ARBA00008226"/>
    </source>
</evidence>
<dbReference type="GO" id="GO:0004820">
    <property type="term" value="F:glycine-tRNA ligase activity"/>
    <property type="evidence" value="ECO:0007669"/>
    <property type="project" value="UniProtKB-UniRule"/>
</dbReference>
<evidence type="ECO:0000256" key="3">
    <source>
        <dbReference type="ARBA" id="ARBA00011209"/>
    </source>
</evidence>
<dbReference type="Pfam" id="PF02092">
    <property type="entry name" value="tRNA_synt_2f"/>
    <property type="match status" value="1"/>
</dbReference>
<dbReference type="PRINTS" id="PR01045">
    <property type="entry name" value="TRNASYNTHGB"/>
</dbReference>
<evidence type="ECO:0000256" key="6">
    <source>
        <dbReference type="ARBA" id="ARBA00022741"/>
    </source>
</evidence>
<evidence type="ECO:0000256" key="5">
    <source>
        <dbReference type="ARBA" id="ARBA00022598"/>
    </source>
</evidence>
<dbReference type="InterPro" id="IPR006194">
    <property type="entry name" value="Gly-tRNA-synth_heterodimer"/>
</dbReference>
<keyword evidence="8 11" id="KW-0648">Protein biosynthesis</keyword>
<evidence type="ECO:0000256" key="1">
    <source>
        <dbReference type="ARBA" id="ARBA00004496"/>
    </source>
</evidence>
<dbReference type="PANTHER" id="PTHR30075:SF2">
    <property type="entry name" value="GLYCINE--TRNA LIGASE, CHLOROPLASTIC_MITOCHONDRIAL 2"/>
    <property type="match status" value="1"/>
</dbReference>
<keyword evidence="5 11" id="KW-0436">Ligase</keyword>
<evidence type="ECO:0000256" key="4">
    <source>
        <dbReference type="ARBA" id="ARBA00022490"/>
    </source>
</evidence>
<keyword evidence="9 11" id="KW-0030">Aminoacyl-tRNA synthetase</keyword>
<dbReference type="GO" id="GO:0004814">
    <property type="term" value="F:arginine-tRNA ligase activity"/>
    <property type="evidence" value="ECO:0007669"/>
    <property type="project" value="InterPro"/>
</dbReference>
<proteinExistence type="inferred from homology"/>
<dbReference type="NCBIfam" id="TIGR00211">
    <property type="entry name" value="glyS"/>
    <property type="match status" value="1"/>
</dbReference>
<keyword evidence="4 11" id="KW-0963">Cytoplasm</keyword>
<dbReference type="HAMAP" id="MF_00255">
    <property type="entry name" value="Gly_tRNA_synth_beta"/>
    <property type="match status" value="1"/>
</dbReference>
<dbReference type="SMART" id="SM00836">
    <property type="entry name" value="DALR_1"/>
    <property type="match status" value="1"/>
</dbReference>
<comment type="subunit">
    <text evidence="3 11">Tetramer of two alpha and two beta subunits.</text>
</comment>
<evidence type="ECO:0000313" key="13">
    <source>
        <dbReference type="EMBL" id="PWD82054.1"/>
    </source>
</evidence>
<name>A0A2U2AHB9_9GAMM</name>
<feature type="domain" description="DALR anticodon binding" evidence="12">
    <location>
        <begin position="583"/>
        <end position="687"/>
    </location>
</feature>
<dbReference type="SUPFAM" id="SSF109604">
    <property type="entry name" value="HD-domain/PDEase-like"/>
    <property type="match status" value="1"/>
</dbReference>
<dbReference type="GO" id="GO:0005829">
    <property type="term" value="C:cytosol"/>
    <property type="evidence" value="ECO:0007669"/>
    <property type="project" value="TreeGrafter"/>
</dbReference>